<dbReference type="InterPro" id="IPR004090">
    <property type="entry name" value="Chemotax_Me-accpt_rcpt"/>
</dbReference>
<dbReference type="GO" id="GO:0007165">
    <property type="term" value="P:signal transduction"/>
    <property type="evidence" value="ECO:0007669"/>
    <property type="project" value="UniProtKB-KW"/>
</dbReference>
<comment type="subcellular location">
    <subcellularLocation>
        <location evidence="1">Cell inner membrane</location>
        <topology evidence="1">Multi-pass membrane protein</topology>
    </subcellularLocation>
</comment>
<feature type="domain" description="HAMP" evidence="9">
    <location>
        <begin position="166"/>
        <end position="220"/>
    </location>
</feature>
<dbReference type="Pfam" id="PF00672">
    <property type="entry name" value="HAMP"/>
    <property type="match status" value="1"/>
</dbReference>
<dbReference type="PROSITE" id="PS50111">
    <property type="entry name" value="CHEMOTAXIS_TRANSDUC_2"/>
    <property type="match status" value="1"/>
</dbReference>
<evidence type="ECO:0000259" key="7">
    <source>
        <dbReference type="PROSITE" id="PS50111"/>
    </source>
</evidence>
<dbReference type="STRING" id="1123491.SAMN02745782_00700"/>
<dbReference type="EMBL" id="FUXB01000003">
    <property type="protein sequence ID" value="SJZ57096.1"/>
    <property type="molecule type" value="Genomic_DNA"/>
</dbReference>
<feature type="transmembrane region" description="Helical" evidence="6">
    <location>
        <begin position="6"/>
        <end position="31"/>
    </location>
</feature>
<dbReference type="InterPro" id="IPR000727">
    <property type="entry name" value="T_SNARE_dom"/>
</dbReference>
<dbReference type="CDD" id="cd11386">
    <property type="entry name" value="MCP_signal"/>
    <property type="match status" value="1"/>
</dbReference>
<dbReference type="FunFam" id="1.10.287.950:FF:000001">
    <property type="entry name" value="Methyl-accepting chemotaxis sensory transducer"/>
    <property type="match status" value="1"/>
</dbReference>
<keyword evidence="11" id="KW-1185">Reference proteome</keyword>
<dbReference type="InterPro" id="IPR004089">
    <property type="entry name" value="MCPsignal_dom"/>
</dbReference>
<dbReference type="GO" id="GO:0005886">
    <property type="term" value="C:plasma membrane"/>
    <property type="evidence" value="ECO:0007669"/>
    <property type="project" value="UniProtKB-SubCell"/>
</dbReference>
<evidence type="ECO:0000259" key="9">
    <source>
        <dbReference type="PROSITE" id="PS50885"/>
    </source>
</evidence>
<evidence type="ECO:0000256" key="3">
    <source>
        <dbReference type="ARBA" id="ARBA00023224"/>
    </source>
</evidence>
<keyword evidence="3 5" id="KW-0807">Transducer</keyword>
<keyword evidence="6" id="KW-0472">Membrane</keyword>
<dbReference type="PANTHER" id="PTHR32089">
    <property type="entry name" value="METHYL-ACCEPTING CHEMOTAXIS PROTEIN MCPB"/>
    <property type="match status" value="1"/>
</dbReference>
<dbReference type="Gene3D" id="1.10.287.950">
    <property type="entry name" value="Methyl-accepting chemotaxis protein"/>
    <property type="match status" value="1"/>
</dbReference>
<protein>
    <submittedName>
        <fullName evidence="10">Methyl-accepting chemotaxis protein</fullName>
    </submittedName>
</protein>
<evidence type="ECO:0000259" key="8">
    <source>
        <dbReference type="PROSITE" id="PS50192"/>
    </source>
</evidence>
<organism evidence="10 11">
    <name type="scientific">Vibrio cincinnatiensis DSM 19608</name>
    <dbReference type="NCBI Taxonomy" id="1123491"/>
    <lineage>
        <taxon>Bacteria</taxon>
        <taxon>Pseudomonadati</taxon>
        <taxon>Pseudomonadota</taxon>
        <taxon>Gammaproteobacteria</taxon>
        <taxon>Vibrionales</taxon>
        <taxon>Vibrionaceae</taxon>
        <taxon>Vibrio</taxon>
    </lineage>
</organism>
<dbReference type="SUPFAM" id="SSF58104">
    <property type="entry name" value="Methyl-accepting chemotaxis protein (MCP) signaling domain"/>
    <property type="match status" value="1"/>
</dbReference>
<keyword evidence="2" id="KW-0997">Cell inner membrane</keyword>
<dbReference type="CDD" id="cd06225">
    <property type="entry name" value="HAMP"/>
    <property type="match status" value="1"/>
</dbReference>
<dbReference type="PRINTS" id="PR00260">
    <property type="entry name" value="CHEMTRNSDUCR"/>
</dbReference>
<evidence type="ECO:0000256" key="4">
    <source>
        <dbReference type="ARBA" id="ARBA00029447"/>
    </source>
</evidence>
<evidence type="ECO:0000256" key="1">
    <source>
        <dbReference type="ARBA" id="ARBA00004429"/>
    </source>
</evidence>
<feature type="transmembrane region" description="Helical" evidence="6">
    <location>
        <begin position="144"/>
        <end position="164"/>
    </location>
</feature>
<evidence type="ECO:0000256" key="6">
    <source>
        <dbReference type="SAM" id="Phobius"/>
    </source>
</evidence>
<dbReference type="GO" id="GO:0006935">
    <property type="term" value="P:chemotaxis"/>
    <property type="evidence" value="ECO:0007669"/>
    <property type="project" value="InterPro"/>
</dbReference>
<dbReference type="OrthoDB" id="5613951at2"/>
<dbReference type="PROSITE" id="PS50885">
    <property type="entry name" value="HAMP"/>
    <property type="match status" value="1"/>
</dbReference>
<dbReference type="PROSITE" id="PS50192">
    <property type="entry name" value="T_SNARE"/>
    <property type="match status" value="1"/>
</dbReference>
<dbReference type="Proteomes" id="UP000190834">
    <property type="component" value="Unassembled WGS sequence"/>
</dbReference>
<comment type="similarity">
    <text evidence="4">Belongs to the methyl-accepting chemotaxis (MCP) protein family.</text>
</comment>
<dbReference type="SMART" id="SM00283">
    <property type="entry name" value="MA"/>
    <property type="match status" value="1"/>
</dbReference>
<dbReference type="AlphaFoldDB" id="A0A1T4LR42"/>
<evidence type="ECO:0000313" key="10">
    <source>
        <dbReference type="EMBL" id="SJZ57096.1"/>
    </source>
</evidence>
<evidence type="ECO:0000256" key="5">
    <source>
        <dbReference type="PROSITE-ProRule" id="PRU00284"/>
    </source>
</evidence>
<dbReference type="PANTHER" id="PTHR32089:SF112">
    <property type="entry name" value="LYSOZYME-LIKE PROTEIN-RELATED"/>
    <property type="match status" value="1"/>
</dbReference>
<reference evidence="11" key="1">
    <citation type="submission" date="2017-02" db="EMBL/GenBank/DDBJ databases">
        <authorList>
            <person name="Varghese N."/>
            <person name="Submissions S."/>
        </authorList>
    </citation>
    <scope>NUCLEOTIDE SEQUENCE [LARGE SCALE GENOMIC DNA]</scope>
    <source>
        <strain evidence="11">DSM 19608</strain>
    </source>
</reference>
<proteinExistence type="inferred from homology"/>
<dbReference type="Pfam" id="PF00015">
    <property type="entry name" value="MCPsignal"/>
    <property type="match status" value="1"/>
</dbReference>
<dbReference type="GeneID" id="70582080"/>
<dbReference type="SMART" id="SM00304">
    <property type="entry name" value="HAMP"/>
    <property type="match status" value="1"/>
</dbReference>
<sequence>MNSIKYKSMLLLIIISLVVMAAVFSGSYFFAREYLTNQLEQDINDTNKTLSVVLKEPIFSYDDHLIDNITKSFVNYPYLYQIKAFDHRNNIIGEAKSDQPIPSSSDLKSFTLNILWEDGQKIGSLVIDYRLDANNAILNTIKKMFMLIAVLLLFSLQLINWGVLSKLVITPLNQVTGALSKIAQGEGDLTRRLTIRHHDEVGQLASEFNTFISNLHALVTRIISSTTELALCAEKIRANSEQNSHETQQQLREIEQVATALNEMASASHEVSHNANNTADKTRSCNVLAEQGNEVVKQTVLAIHKLGDEINSTSETVSELKEKSDYISTVLEVIKGVADQTNLLALNAAIEAARAGEQGRGFAVVADEVRALALRTHHSTEEIEHIIHDLQTSSENANTQMNATSLTLSQTVSESEQTTLALNNIIKHINDINDMNTQIATATEEQNTVANDISEKINIINDSTTSVTNNVAGVRVLSEQLDEICQHIREDLNKFKV</sequence>
<keyword evidence="2" id="KW-1003">Cell membrane</keyword>
<keyword evidence="6" id="KW-1133">Transmembrane helix</keyword>
<dbReference type="GO" id="GO:0004888">
    <property type="term" value="F:transmembrane signaling receptor activity"/>
    <property type="evidence" value="ECO:0007669"/>
    <property type="project" value="InterPro"/>
</dbReference>
<dbReference type="InterPro" id="IPR003660">
    <property type="entry name" value="HAMP_dom"/>
</dbReference>
<gene>
    <name evidence="10" type="ORF">SAMN02745782_00700</name>
</gene>
<keyword evidence="6" id="KW-0812">Transmembrane</keyword>
<evidence type="ECO:0000313" key="11">
    <source>
        <dbReference type="Proteomes" id="UP000190834"/>
    </source>
</evidence>
<feature type="domain" description="Methyl-accepting transducer" evidence="7">
    <location>
        <begin position="225"/>
        <end position="461"/>
    </location>
</feature>
<accession>A0A1T4LR42</accession>
<name>A0A1T4LR42_VIBCI</name>
<dbReference type="RefSeq" id="WP_078925083.1">
    <property type="nucleotide sequence ID" value="NZ_FUXB01000003.1"/>
</dbReference>
<feature type="domain" description="T-SNARE coiled-coil homology" evidence="8">
    <location>
        <begin position="412"/>
        <end position="474"/>
    </location>
</feature>
<evidence type="ECO:0000256" key="2">
    <source>
        <dbReference type="ARBA" id="ARBA00022519"/>
    </source>
</evidence>